<comment type="caution">
    <text evidence="2">The sequence shown here is derived from an EMBL/GenBank/DDBJ whole genome shotgun (WGS) entry which is preliminary data.</text>
</comment>
<evidence type="ECO:0000313" key="2">
    <source>
        <dbReference type="EMBL" id="MBF0753428.1"/>
    </source>
</evidence>
<sequence length="63" mass="7127">MTKYDTNSPSYPGRCSSTTRVRRRTREDVQVRHGFTVVLGKMFKYDTSSPSYPGRCSSTTASK</sequence>
<keyword evidence="3" id="KW-1185">Reference proteome</keyword>
<protein>
    <submittedName>
        <fullName evidence="2">Uncharacterized protein</fullName>
    </submittedName>
</protein>
<evidence type="ECO:0000256" key="1">
    <source>
        <dbReference type="SAM" id="MobiDB-lite"/>
    </source>
</evidence>
<feature type="region of interest" description="Disordered" evidence="1">
    <location>
        <begin position="1"/>
        <end position="24"/>
    </location>
</feature>
<evidence type="ECO:0000313" key="3">
    <source>
        <dbReference type="Proteomes" id="UP000647980"/>
    </source>
</evidence>
<dbReference type="EMBL" id="JADGLW010000002">
    <property type="protein sequence ID" value="MBF0753428.1"/>
    <property type="molecule type" value="Genomic_DNA"/>
</dbReference>
<proteinExistence type="predicted"/>
<name>A0ABR9XXX0_9STAP</name>
<dbReference type="Proteomes" id="UP000647980">
    <property type="component" value="Unassembled WGS sequence"/>
</dbReference>
<accession>A0ABR9XXX0</accession>
<organism evidence="2 3">
    <name type="scientific">Jeotgalicoccus nanhaiensis</name>
    <dbReference type="NCBI Taxonomy" id="568603"/>
    <lineage>
        <taxon>Bacteria</taxon>
        <taxon>Bacillati</taxon>
        <taxon>Bacillota</taxon>
        <taxon>Bacilli</taxon>
        <taxon>Bacillales</taxon>
        <taxon>Staphylococcaceae</taxon>
        <taxon>Jeotgalicoccus</taxon>
    </lineage>
</organism>
<reference evidence="2 3" key="1">
    <citation type="submission" date="2020-10" db="EMBL/GenBank/DDBJ databases">
        <title>Mouse Oral microbiota.</title>
        <authorList>
            <person name="Joseph S."/>
            <person name="Aduse-Opoku J."/>
        </authorList>
    </citation>
    <scope>NUCLEOTIDE SEQUENCE [LARGE SCALE GENOMIC DNA]</scope>
    <source>
        <strain evidence="2 3">19428wE5_W307</strain>
    </source>
</reference>
<gene>
    <name evidence="2" type="ORF">IR135_04020</name>
</gene>
<feature type="compositionally biased region" description="Polar residues" evidence="1">
    <location>
        <begin position="1"/>
        <end position="10"/>
    </location>
</feature>